<sequence length="483" mass="50334">MPWRCRAKHPAIARARSVERRHSMTRKPLKHRARHQRGAAALIVVMLLFFVISLVAAYTSRNLIFEQRTASNQYRSTQALEAAEAGLEWAVAQLNAGRVDASCTPSTSDTEATHLSFRERHLTVDAGTGTLTPRLADVAMLEAVRAGCVFNGTRWTCACSLPNQTATALPTVTASGVKPAFIVQFQQPTALAAGRPQVVELQSNSCTRADPDPSGCLQFSVLRGATGDGVAAVRTLVTLRNAITSVPAATLTLGGTLSALPSGATLTLRNLDTASNGVTLHTAGAAGSVPSTGVVRVGLPGVRPANTMVAGDATLAPAAQGDFTADDRRFALFFGMRPSTYFRQPGLPTLDCTSGCNASAINSLLLRNPGRAVWLRGAGTVTLDANVGAAGTPALLIVDGDIELASGVTVQGLIYQRAKAGGAASNWALSGNSTVEGAVVVEGDLSLGTSSGGLTLNYAPALLRQLQVSYGTYVKVPGAWRDF</sequence>
<evidence type="ECO:0000259" key="1">
    <source>
        <dbReference type="Pfam" id="PF14341"/>
    </source>
</evidence>
<dbReference type="AlphaFoldDB" id="A0A437RCN1"/>
<name>A0A437RCN1_9BURK</name>
<keyword evidence="3" id="KW-1185">Reference proteome</keyword>
<dbReference type="Pfam" id="PF14341">
    <property type="entry name" value="PilX_N"/>
    <property type="match status" value="1"/>
</dbReference>
<dbReference type="EMBL" id="SACR01000005">
    <property type="protein sequence ID" value="RVU44453.1"/>
    <property type="molecule type" value="Genomic_DNA"/>
</dbReference>
<comment type="caution">
    <text evidence="2">The sequence shown here is derived from an EMBL/GenBank/DDBJ whole genome shotgun (WGS) entry which is preliminary data.</text>
</comment>
<dbReference type="InterPro" id="IPR025746">
    <property type="entry name" value="PilX_N_dom"/>
</dbReference>
<evidence type="ECO:0000313" key="3">
    <source>
        <dbReference type="Proteomes" id="UP000285575"/>
    </source>
</evidence>
<dbReference type="OrthoDB" id="8684961at2"/>
<gene>
    <name evidence="2" type="ORF">EOE66_17460</name>
</gene>
<reference evidence="2 3" key="1">
    <citation type="submission" date="2019-01" db="EMBL/GenBank/DDBJ databases">
        <authorList>
            <person name="Chen W.-M."/>
        </authorList>
    </citation>
    <scope>NUCLEOTIDE SEQUENCE [LARGE SCALE GENOMIC DNA]</scope>
    <source>
        <strain evidence="2 3">KYPY4</strain>
    </source>
</reference>
<proteinExistence type="predicted"/>
<dbReference type="Proteomes" id="UP000285575">
    <property type="component" value="Unassembled WGS sequence"/>
</dbReference>
<feature type="domain" description="Type 4 fimbrial biogenesis protein PilX N-terminal" evidence="1">
    <location>
        <begin position="37"/>
        <end position="88"/>
    </location>
</feature>
<organism evidence="2 3">
    <name type="scientific">Rubrivivax rivuli</name>
    <dbReference type="NCBI Taxonomy" id="1862385"/>
    <lineage>
        <taxon>Bacteria</taxon>
        <taxon>Pseudomonadati</taxon>
        <taxon>Pseudomonadota</taxon>
        <taxon>Betaproteobacteria</taxon>
        <taxon>Burkholderiales</taxon>
        <taxon>Sphaerotilaceae</taxon>
        <taxon>Rubrivivax</taxon>
    </lineage>
</organism>
<protein>
    <recommendedName>
        <fullName evidence="1">Type 4 fimbrial biogenesis protein PilX N-terminal domain-containing protein</fullName>
    </recommendedName>
</protein>
<accession>A0A437RCN1</accession>
<evidence type="ECO:0000313" key="2">
    <source>
        <dbReference type="EMBL" id="RVU44453.1"/>
    </source>
</evidence>